<keyword evidence="2" id="KW-1185">Reference proteome</keyword>
<name>A0ACC3C3P7_PYRYE</name>
<comment type="caution">
    <text evidence="1">The sequence shown here is derived from an EMBL/GenBank/DDBJ whole genome shotgun (WGS) entry which is preliminary data.</text>
</comment>
<evidence type="ECO:0000313" key="1">
    <source>
        <dbReference type="EMBL" id="KAK1864493.1"/>
    </source>
</evidence>
<organism evidence="1 2">
    <name type="scientific">Pyropia yezoensis</name>
    <name type="common">Susabi-nori</name>
    <name type="synonym">Porphyra yezoensis</name>
    <dbReference type="NCBI Taxonomy" id="2788"/>
    <lineage>
        <taxon>Eukaryota</taxon>
        <taxon>Rhodophyta</taxon>
        <taxon>Bangiophyceae</taxon>
        <taxon>Bangiales</taxon>
        <taxon>Bangiaceae</taxon>
        <taxon>Pyropia</taxon>
    </lineage>
</organism>
<accession>A0ACC3C3P7</accession>
<dbReference type="EMBL" id="CM020619">
    <property type="protein sequence ID" value="KAK1864493.1"/>
    <property type="molecule type" value="Genomic_DNA"/>
</dbReference>
<reference evidence="1" key="1">
    <citation type="submission" date="2019-11" db="EMBL/GenBank/DDBJ databases">
        <title>Nori genome reveals adaptations in red seaweeds to the harsh intertidal environment.</title>
        <authorList>
            <person name="Wang D."/>
            <person name="Mao Y."/>
        </authorList>
    </citation>
    <scope>NUCLEOTIDE SEQUENCE</scope>
    <source>
        <tissue evidence="1">Gametophyte</tissue>
    </source>
</reference>
<protein>
    <submittedName>
        <fullName evidence="1">Uncharacterized protein</fullName>
    </submittedName>
</protein>
<evidence type="ECO:0000313" key="2">
    <source>
        <dbReference type="Proteomes" id="UP000798662"/>
    </source>
</evidence>
<dbReference type="Proteomes" id="UP000798662">
    <property type="component" value="Chromosome 2"/>
</dbReference>
<sequence length="903" mass="91096">MYWAMPYLRDRSKGPPAKGVEGRYSCTDHRAPPISMMGKLPSAALPRPPRNLSRPCHHAVLLLFCRPSRVDGSLQGSAWALPTARRLPQAYAPHPHHVHCPFSCATGVFVPLKLGSPDAASLGWPPLRRRTALLEPALPARPLPKRKGPAPPPPTPSPISGLLPPRLTLHVLAPPCPRPSPPPPLGIMDPAEVPLGVPPTPTVIVGGGPVGLTLALGLAARGWRQVTVVERAAALVAPDDLRTYAMGISHEGQDVLAGVEAAATAMAAAAARASAGDNGHADDSGEGGANGSSVTSKGGGRGANDDDARGRGQPPSRCAGGEQAAAPELLSALRRHGHAAPPTGFRAVEYTKAGGGPPAVFTWPPLPGRRYSLVLRRQRLQQVLAAGVEAAGVRVLLHTAVVGVTWGLQGGGGAERGGQQLPIGVRLAPTAGGVGGVETTLRVGLLLGCDGCSSVVRGALGGAPAAAGAAVETEPARAGRHAAAGWPFSAACRRRPQGRGALLPALRGAAAQAGVRFTAGGVRVEVPCGFGASYYPYHTQGWRYKAIPLPAGHPLLGYPPPATAAGTTGDHPAAATPRPSHPPPLLSEMVTVYGATWAGGAPRPRRRRFNLLAFRTGDDDAPGGLPLSIVLAPPDSDLWGLPTAAALRELFDENFPAAPGGGGRSLLPDDAVAAGVVAAPAGTLPRMVVPHSLVAAVGGATPPGGGNAAVGGAALLGDAAHPVPPDLGQGVNAGLADVGAFLAALDAAARRPQRGAPTGGGGGDTPRGGPPPLLPLHAALAAYAAARSAEAAALCTLSAWAGGHPYAAAPSADGLLGWAAGGARVAASRALLRLHVAAWLALRTVWGEGEVLPPPVMLCLYRGDPYASIVAAQAAAMRRVVWGVLVVGGGVAAAVLAAWLSGR</sequence>
<proteinExistence type="predicted"/>
<gene>
    <name evidence="1" type="ORF">I4F81_007039</name>
</gene>